<protein>
    <recommendedName>
        <fullName evidence="4">C2H2-type domain-containing protein</fullName>
    </recommendedName>
</protein>
<gene>
    <name evidence="2" type="ORF">L873DRAFT_1820678</name>
</gene>
<organism evidence="2 3">
    <name type="scientific">Choiromyces venosus 120613-1</name>
    <dbReference type="NCBI Taxonomy" id="1336337"/>
    <lineage>
        <taxon>Eukaryota</taxon>
        <taxon>Fungi</taxon>
        <taxon>Dikarya</taxon>
        <taxon>Ascomycota</taxon>
        <taxon>Pezizomycotina</taxon>
        <taxon>Pezizomycetes</taxon>
        <taxon>Pezizales</taxon>
        <taxon>Tuberaceae</taxon>
        <taxon>Choiromyces</taxon>
    </lineage>
</organism>
<evidence type="ECO:0008006" key="4">
    <source>
        <dbReference type="Google" id="ProtNLM"/>
    </source>
</evidence>
<sequence length="220" mass="24673">MSTPTTRIDVISLLSSSSGTPEPNRKRFRPATPEVDTVAPSNSTSDHRLAPVIEALLSKFVDKSALREHLGGLSKDQLKTIILDAAYPQPEPAEGVLHCVYCHEAYDPKTDNYDCSIEHYGELDDDRGADTKSYDCCGKSIDYYGYDEDYMQSPRDKEENRYCWQGKHNARELREGDPDADEGTWWEGWHGSGRTCEDMGCKPIESMVKDGETAGKRVKV</sequence>
<feature type="region of interest" description="Disordered" evidence="1">
    <location>
        <begin position="15"/>
        <end position="44"/>
    </location>
</feature>
<dbReference type="OrthoDB" id="10300362at2759"/>
<dbReference type="Proteomes" id="UP000276215">
    <property type="component" value="Unassembled WGS sequence"/>
</dbReference>
<reference evidence="2 3" key="1">
    <citation type="journal article" date="2018" name="Nat. Ecol. Evol.">
        <title>Pezizomycetes genomes reveal the molecular basis of ectomycorrhizal truffle lifestyle.</title>
        <authorList>
            <person name="Murat C."/>
            <person name="Payen T."/>
            <person name="Noel B."/>
            <person name="Kuo A."/>
            <person name="Morin E."/>
            <person name="Chen J."/>
            <person name="Kohler A."/>
            <person name="Krizsan K."/>
            <person name="Balestrini R."/>
            <person name="Da Silva C."/>
            <person name="Montanini B."/>
            <person name="Hainaut M."/>
            <person name="Levati E."/>
            <person name="Barry K.W."/>
            <person name="Belfiori B."/>
            <person name="Cichocki N."/>
            <person name="Clum A."/>
            <person name="Dockter R.B."/>
            <person name="Fauchery L."/>
            <person name="Guy J."/>
            <person name="Iotti M."/>
            <person name="Le Tacon F."/>
            <person name="Lindquist E.A."/>
            <person name="Lipzen A."/>
            <person name="Malagnac F."/>
            <person name="Mello A."/>
            <person name="Molinier V."/>
            <person name="Miyauchi S."/>
            <person name="Poulain J."/>
            <person name="Riccioni C."/>
            <person name="Rubini A."/>
            <person name="Sitrit Y."/>
            <person name="Splivallo R."/>
            <person name="Traeger S."/>
            <person name="Wang M."/>
            <person name="Zifcakova L."/>
            <person name="Wipf D."/>
            <person name="Zambonelli A."/>
            <person name="Paolocci F."/>
            <person name="Nowrousian M."/>
            <person name="Ottonello S."/>
            <person name="Baldrian P."/>
            <person name="Spatafora J.W."/>
            <person name="Henrissat B."/>
            <person name="Nagy L.G."/>
            <person name="Aury J.M."/>
            <person name="Wincker P."/>
            <person name="Grigoriev I.V."/>
            <person name="Bonfante P."/>
            <person name="Martin F.M."/>
        </authorList>
    </citation>
    <scope>NUCLEOTIDE SEQUENCE [LARGE SCALE GENOMIC DNA]</scope>
    <source>
        <strain evidence="2 3">120613-1</strain>
    </source>
</reference>
<name>A0A3N4J0T7_9PEZI</name>
<evidence type="ECO:0000256" key="1">
    <source>
        <dbReference type="SAM" id="MobiDB-lite"/>
    </source>
</evidence>
<dbReference type="AlphaFoldDB" id="A0A3N4J0T7"/>
<keyword evidence="3" id="KW-1185">Reference proteome</keyword>
<dbReference type="EMBL" id="ML120517">
    <property type="protein sequence ID" value="RPA90678.1"/>
    <property type="molecule type" value="Genomic_DNA"/>
</dbReference>
<evidence type="ECO:0000313" key="2">
    <source>
        <dbReference type="EMBL" id="RPA90678.1"/>
    </source>
</evidence>
<evidence type="ECO:0000313" key="3">
    <source>
        <dbReference type="Proteomes" id="UP000276215"/>
    </source>
</evidence>
<proteinExistence type="predicted"/>
<accession>A0A3N4J0T7</accession>